<proteinExistence type="predicted"/>
<sequence>MMAGHQIAYRNVASKYYHFHPEDIELAIQDFMAILEKHNYHPTGAIFFAILSDPTNEEEMVIQLFLPIMENKFETISEEQVFFQSYFLINPMVMTRVTEDFTQQSQVKYWELFEYLERHNLEQKTPVFVEYKHTHSGRNYIKMSVGM</sequence>
<protein>
    <submittedName>
        <fullName evidence="1">Uncharacterized protein DUF5085</fullName>
    </submittedName>
</protein>
<evidence type="ECO:0000313" key="1">
    <source>
        <dbReference type="EMBL" id="RBO97091.1"/>
    </source>
</evidence>
<reference evidence="1 2" key="1">
    <citation type="submission" date="2018-06" db="EMBL/GenBank/DDBJ databases">
        <title>Genomic Encyclopedia of Type Strains, Phase IV (KMG-IV): sequencing the most valuable type-strain genomes for metagenomic binning, comparative biology and taxonomic classification.</title>
        <authorList>
            <person name="Goeker M."/>
        </authorList>
    </citation>
    <scope>NUCLEOTIDE SEQUENCE [LARGE SCALE GENOMIC DNA]</scope>
    <source>
        <strain evidence="1 2">DSM 15140</strain>
    </source>
</reference>
<organism evidence="1 2">
    <name type="scientific">Paraliobacillus ryukyuensis</name>
    <dbReference type="NCBI Taxonomy" id="200904"/>
    <lineage>
        <taxon>Bacteria</taxon>
        <taxon>Bacillati</taxon>
        <taxon>Bacillota</taxon>
        <taxon>Bacilli</taxon>
        <taxon>Bacillales</taxon>
        <taxon>Bacillaceae</taxon>
        <taxon>Paraliobacillus</taxon>
    </lineage>
</organism>
<dbReference type="Gene3D" id="3.20.80.10">
    <property type="entry name" value="Regulatory factor, effector binding domain"/>
    <property type="match status" value="1"/>
</dbReference>
<dbReference type="InterPro" id="IPR011256">
    <property type="entry name" value="Reg_factor_effector_dom_sf"/>
</dbReference>
<dbReference type="SUPFAM" id="SSF55136">
    <property type="entry name" value="Probable bacterial effector-binding domain"/>
    <property type="match status" value="1"/>
</dbReference>
<dbReference type="RefSeq" id="WP_245911380.1">
    <property type="nucleotide sequence ID" value="NZ_BAABQN010000007.1"/>
</dbReference>
<name>A0A366E3Z2_9BACI</name>
<accession>A0A366E3Z2</accession>
<dbReference type="AlphaFoldDB" id="A0A366E3Z2"/>
<comment type="caution">
    <text evidence="1">The sequence shown here is derived from an EMBL/GenBank/DDBJ whole genome shotgun (WGS) entry which is preliminary data.</text>
</comment>
<evidence type="ECO:0000313" key="2">
    <source>
        <dbReference type="Proteomes" id="UP000252254"/>
    </source>
</evidence>
<gene>
    <name evidence="1" type="ORF">DES48_1077</name>
</gene>
<dbReference type="Pfam" id="PF16895">
    <property type="entry name" value="DUF5085"/>
    <property type="match status" value="1"/>
</dbReference>
<dbReference type="Proteomes" id="UP000252254">
    <property type="component" value="Unassembled WGS sequence"/>
</dbReference>
<dbReference type="EMBL" id="QNRI01000007">
    <property type="protein sequence ID" value="RBO97091.1"/>
    <property type="molecule type" value="Genomic_DNA"/>
</dbReference>
<dbReference type="InterPro" id="IPR031664">
    <property type="entry name" value="DUF5085"/>
</dbReference>
<keyword evidence="2" id="KW-1185">Reference proteome</keyword>
<dbReference type="STRING" id="200904.GCA_900168775_01094"/>